<evidence type="ECO:0000313" key="3">
    <source>
        <dbReference type="Proteomes" id="UP001642540"/>
    </source>
</evidence>
<feature type="transmembrane region" description="Helical" evidence="1">
    <location>
        <begin position="6"/>
        <end position="31"/>
    </location>
</feature>
<keyword evidence="3" id="KW-1185">Reference proteome</keyword>
<proteinExistence type="predicted"/>
<keyword evidence="1" id="KW-1133">Transmembrane helix</keyword>
<sequence>MAGLKILAWVIVPGTFAVAVYLFCNLIWCIIDKVCGPKIWPLIQQLRSDKSVEVEIEPEPEPTPAKVPVWKKKNIAVISDVEGDATKATKF</sequence>
<protein>
    <submittedName>
        <fullName evidence="2">Uncharacterized protein</fullName>
    </submittedName>
</protein>
<reference evidence="2 3" key="1">
    <citation type="submission" date="2024-08" db="EMBL/GenBank/DDBJ databases">
        <authorList>
            <person name="Cucini C."/>
            <person name="Frati F."/>
        </authorList>
    </citation>
    <scope>NUCLEOTIDE SEQUENCE [LARGE SCALE GENOMIC DNA]</scope>
</reference>
<keyword evidence="1" id="KW-0472">Membrane</keyword>
<dbReference type="EMBL" id="CAXLJM020000124">
    <property type="protein sequence ID" value="CAL8138684.1"/>
    <property type="molecule type" value="Genomic_DNA"/>
</dbReference>
<dbReference type="Proteomes" id="UP001642540">
    <property type="component" value="Unassembled WGS sequence"/>
</dbReference>
<evidence type="ECO:0000256" key="1">
    <source>
        <dbReference type="SAM" id="Phobius"/>
    </source>
</evidence>
<evidence type="ECO:0000313" key="2">
    <source>
        <dbReference type="EMBL" id="CAL8138684.1"/>
    </source>
</evidence>
<gene>
    <name evidence="2" type="ORF">ODALV1_LOCUS27481</name>
</gene>
<name>A0ABP1RYC6_9HEXA</name>
<comment type="caution">
    <text evidence="2">The sequence shown here is derived from an EMBL/GenBank/DDBJ whole genome shotgun (WGS) entry which is preliminary data.</text>
</comment>
<keyword evidence="1" id="KW-0812">Transmembrane</keyword>
<organism evidence="2 3">
    <name type="scientific">Orchesella dallaii</name>
    <dbReference type="NCBI Taxonomy" id="48710"/>
    <lineage>
        <taxon>Eukaryota</taxon>
        <taxon>Metazoa</taxon>
        <taxon>Ecdysozoa</taxon>
        <taxon>Arthropoda</taxon>
        <taxon>Hexapoda</taxon>
        <taxon>Collembola</taxon>
        <taxon>Entomobryomorpha</taxon>
        <taxon>Entomobryoidea</taxon>
        <taxon>Orchesellidae</taxon>
        <taxon>Orchesellinae</taxon>
        <taxon>Orchesella</taxon>
    </lineage>
</organism>
<accession>A0ABP1RYC6</accession>